<keyword evidence="2" id="KW-0472">Membrane</keyword>
<evidence type="ECO:0000256" key="3">
    <source>
        <dbReference type="SAM" id="SignalP"/>
    </source>
</evidence>
<evidence type="ECO:0000313" key="7">
    <source>
        <dbReference type="EMBL" id="CAF4351228.1"/>
    </source>
</evidence>
<dbReference type="Proteomes" id="UP000663825">
    <property type="component" value="Unassembled WGS sequence"/>
</dbReference>
<dbReference type="OrthoDB" id="10054220at2759"/>
<evidence type="ECO:0000313" key="4">
    <source>
        <dbReference type="EMBL" id="CAF3416450.1"/>
    </source>
</evidence>
<dbReference type="EMBL" id="CAJOBP010002373">
    <property type="protein sequence ID" value="CAF4351228.1"/>
    <property type="molecule type" value="Genomic_DNA"/>
</dbReference>
<dbReference type="AlphaFoldDB" id="A0A820SVZ6"/>
<dbReference type="Proteomes" id="UP000663848">
    <property type="component" value="Unassembled WGS sequence"/>
</dbReference>
<evidence type="ECO:0000256" key="2">
    <source>
        <dbReference type="SAM" id="Phobius"/>
    </source>
</evidence>
<dbReference type="EMBL" id="CAJOBO010002608">
    <property type="protein sequence ID" value="CAF4459949.1"/>
    <property type="molecule type" value="Genomic_DNA"/>
</dbReference>
<name>A0A820SVZ6_9BILA</name>
<proteinExistence type="predicted"/>
<dbReference type="Proteomes" id="UP000663872">
    <property type="component" value="Unassembled WGS sequence"/>
</dbReference>
<evidence type="ECO:0000313" key="9">
    <source>
        <dbReference type="EMBL" id="CAF4637137.1"/>
    </source>
</evidence>
<keyword evidence="2" id="KW-0812">Transmembrane</keyword>
<dbReference type="Proteomes" id="UP000663873">
    <property type="component" value="Unassembled WGS sequence"/>
</dbReference>
<feature type="transmembrane region" description="Helical" evidence="2">
    <location>
        <begin position="135"/>
        <end position="161"/>
    </location>
</feature>
<feature type="region of interest" description="Disordered" evidence="1">
    <location>
        <begin position="23"/>
        <end position="126"/>
    </location>
</feature>
<reference evidence="8" key="1">
    <citation type="submission" date="2021-02" db="EMBL/GenBank/DDBJ databases">
        <authorList>
            <person name="Nowell W R."/>
        </authorList>
    </citation>
    <scope>NUCLEOTIDE SEQUENCE</scope>
</reference>
<gene>
    <name evidence="6" type="ORF">GRG538_LOCUS31062</name>
    <name evidence="8" type="ORF">HFQ381_LOCUS24567</name>
    <name evidence="5" type="ORF">LUA448_LOCUS30092</name>
    <name evidence="9" type="ORF">QYT958_LOCUS13874</name>
    <name evidence="4" type="ORF">TIS948_LOCUS29064</name>
    <name evidence="7" type="ORF">UJA718_LOCUS15808</name>
</gene>
<dbReference type="EMBL" id="CAJNYD010004362">
    <property type="protein sequence ID" value="CAF3594146.1"/>
    <property type="molecule type" value="Genomic_DNA"/>
</dbReference>
<protein>
    <submittedName>
        <fullName evidence="8">Uncharacterized protein</fullName>
    </submittedName>
</protein>
<evidence type="ECO:0000256" key="1">
    <source>
        <dbReference type="SAM" id="MobiDB-lite"/>
    </source>
</evidence>
<dbReference type="EMBL" id="CAJNYT010005443">
    <property type="protein sequence ID" value="CAF3744841.1"/>
    <property type="molecule type" value="Genomic_DNA"/>
</dbReference>
<dbReference type="EMBL" id="CAJOBR010001810">
    <property type="protein sequence ID" value="CAF4637137.1"/>
    <property type="molecule type" value="Genomic_DNA"/>
</dbReference>
<evidence type="ECO:0000313" key="10">
    <source>
        <dbReference type="Proteomes" id="UP000663851"/>
    </source>
</evidence>
<evidence type="ECO:0000313" key="8">
    <source>
        <dbReference type="EMBL" id="CAF4459949.1"/>
    </source>
</evidence>
<keyword evidence="2" id="KW-1133">Transmembrane helix</keyword>
<evidence type="ECO:0000313" key="11">
    <source>
        <dbReference type="Proteomes" id="UP000663873"/>
    </source>
</evidence>
<accession>A0A820SVZ6</accession>
<dbReference type="Proteomes" id="UP000663833">
    <property type="component" value="Unassembled WGS sequence"/>
</dbReference>
<evidence type="ECO:0000313" key="5">
    <source>
        <dbReference type="EMBL" id="CAF3594146.1"/>
    </source>
</evidence>
<feature type="signal peptide" evidence="3">
    <location>
        <begin position="1"/>
        <end position="15"/>
    </location>
</feature>
<organism evidence="8 10">
    <name type="scientific">Rotaria socialis</name>
    <dbReference type="NCBI Taxonomy" id="392032"/>
    <lineage>
        <taxon>Eukaryota</taxon>
        <taxon>Metazoa</taxon>
        <taxon>Spiralia</taxon>
        <taxon>Gnathifera</taxon>
        <taxon>Rotifera</taxon>
        <taxon>Eurotatoria</taxon>
        <taxon>Bdelloidea</taxon>
        <taxon>Philodinida</taxon>
        <taxon>Philodinidae</taxon>
        <taxon>Rotaria</taxon>
    </lineage>
</organism>
<dbReference type="EMBL" id="CAJNXB010005282">
    <property type="protein sequence ID" value="CAF3416450.1"/>
    <property type="molecule type" value="Genomic_DNA"/>
</dbReference>
<comment type="caution">
    <text evidence="8">The sequence shown here is derived from an EMBL/GenBank/DDBJ whole genome shotgun (WGS) entry which is preliminary data.</text>
</comment>
<sequence length="319" mass="34678">MHIVVHIIFTVLVFGVVLHGQGAGGGDRGHHGSSGSGRDRGHHGSSGSGRDRGHHGSSGSGRDRDHHGSSGGGSHGGSFDHGSHGGSFGHGSHDGKFGGGNRHGYSDYPNENGYNNRDRQRPKPTGGHHSSLANVFYVIIFVFIAIIASCCICGCCILYICKSKSTSNTTFASVPNKEPTSEQPPTAFTSIPIEKTAVNNENIFQSGVWSGRYFQYEAWHDPQQLWLSFDSNSFTINGHGSDDVGRYTVTGKYSTTTNEIELIKAYQQGTGDEEENLGHSVTIEVTWDSNKQLFSGNWYVDTNSYRDENIFELKFEKSL</sequence>
<feature type="chain" id="PRO_5036416512" evidence="3">
    <location>
        <begin position="16"/>
        <end position="319"/>
    </location>
</feature>
<keyword evidence="11" id="KW-1185">Reference proteome</keyword>
<evidence type="ECO:0000313" key="6">
    <source>
        <dbReference type="EMBL" id="CAF3744841.1"/>
    </source>
</evidence>
<dbReference type="Proteomes" id="UP000663851">
    <property type="component" value="Unassembled WGS sequence"/>
</dbReference>
<keyword evidence="3" id="KW-0732">Signal</keyword>